<dbReference type="AlphaFoldDB" id="A0A445AFN0"/>
<accession>A0A445AFN0</accession>
<dbReference type="Proteomes" id="UP000289738">
    <property type="component" value="Chromosome B02"/>
</dbReference>
<dbReference type="SUPFAM" id="SSF50249">
    <property type="entry name" value="Nucleic acid-binding proteins"/>
    <property type="match status" value="1"/>
</dbReference>
<organism evidence="1 2">
    <name type="scientific">Arachis hypogaea</name>
    <name type="common">Peanut</name>
    <dbReference type="NCBI Taxonomy" id="3818"/>
    <lineage>
        <taxon>Eukaryota</taxon>
        <taxon>Viridiplantae</taxon>
        <taxon>Streptophyta</taxon>
        <taxon>Embryophyta</taxon>
        <taxon>Tracheophyta</taxon>
        <taxon>Spermatophyta</taxon>
        <taxon>Magnoliopsida</taxon>
        <taxon>eudicotyledons</taxon>
        <taxon>Gunneridae</taxon>
        <taxon>Pentapetalae</taxon>
        <taxon>rosids</taxon>
        <taxon>fabids</taxon>
        <taxon>Fabales</taxon>
        <taxon>Fabaceae</taxon>
        <taxon>Papilionoideae</taxon>
        <taxon>50 kb inversion clade</taxon>
        <taxon>dalbergioids sensu lato</taxon>
        <taxon>Dalbergieae</taxon>
        <taxon>Pterocarpus clade</taxon>
        <taxon>Arachis</taxon>
    </lineage>
</organism>
<evidence type="ECO:0000313" key="2">
    <source>
        <dbReference type="Proteomes" id="UP000289738"/>
    </source>
</evidence>
<gene>
    <name evidence="1" type="ORF">Ahy_B02g058891</name>
</gene>
<sequence>MWKVPLYEKSYSQPSMELVVLDKEGKVFVLANFTIDSKSLKFKPTKHNMGIIFKRDTLVSTAEDIDIPIESFGFVQTKEILSLVRDNLFLIGVMTITNTNYTTWLMMNADLEVVKKFCQKFCIQVWVVNDSDTATFVLFENSASKFLGLSAADIRSDMLAKGYGRDHFLGELNALIGKTLLFKLTVRHDNLNKFQACVITVSRICSDPEIMASLALENNINLVPYFD</sequence>
<reference evidence="1 2" key="1">
    <citation type="submission" date="2019-01" db="EMBL/GenBank/DDBJ databases">
        <title>Sequencing of cultivated peanut Arachis hypogaea provides insights into genome evolution and oil improvement.</title>
        <authorList>
            <person name="Chen X."/>
        </authorList>
    </citation>
    <scope>NUCLEOTIDE SEQUENCE [LARGE SCALE GENOMIC DNA]</scope>
    <source>
        <strain evidence="2">cv. Fuhuasheng</strain>
        <tissue evidence="1">Leaves</tissue>
    </source>
</reference>
<dbReference type="EMBL" id="SDMP01000012">
    <property type="protein sequence ID" value="RYR25233.1"/>
    <property type="molecule type" value="Genomic_DNA"/>
</dbReference>
<dbReference type="InterPro" id="IPR012340">
    <property type="entry name" value="NA-bd_OB-fold"/>
</dbReference>
<evidence type="ECO:0000313" key="1">
    <source>
        <dbReference type="EMBL" id="RYR25233.1"/>
    </source>
</evidence>
<dbReference type="Gene3D" id="2.40.50.140">
    <property type="entry name" value="Nucleic acid-binding proteins"/>
    <property type="match status" value="1"/>
</dbReference>
<name>A0A445AFN0_ARAHY</name>
<proteinExistence type="predicted"/>
<keyword evidence="2" id="KW-1185">Reference proteome</keyword>
<comment type="caution">
    <text evidence="1">The sequence shown here is derived from an EMBL/GenBank/DDBJ whole genome shotgun (WGS) entry which is preliminary data.</text>
</comment>
<protein>
    <submittedName>
        <fullName evidence="1">Uncharacterized protein</fullName>
    </submittedName>
</protein>